<evidence type="ECO:0000313" key="8">
    <source>
        <dbReference type="EMBL" id="KAJ4975180.1"/>
    </source>
</evidence>
<evidence type="ECO:0000256" key="4">
    <source>
        <dbReference type="PROSITE-ProRule" id="PRU00047"/>
    </source>
</evidence>
<dbReference type="InterPro" id="IPR036875">
    <property type="entry name" value="Znf_CCHC_sf"/>
</dbReference>
<dbReference type="Pfam" id="PF06839">
    <property type="entry name" value="Zn_ribbon_GRF"/>
    <property type="match status" value="3"/>
</dbReference>
<dbReference type="InterPro" id="IPR001878">
    <property type="entry name" value="Znf_CCHC"/>
</dbReference>
<keyword evidence="3" id="KW-0862">Zinc</keyword>
<feature type="domain" description="CCHC-type" evidence="6">
    <location>
        <begin position="339"/>
        <end position="354"/>
    </location>
</feature>
<protein>
    <submittedName>
        <fullName evidence="8">Uncharacterized protein</fullName>
    </submittedName>
</protein>
<keyword evidence="1" id="KW-0479">Metal-binding</keyword>
<dbReference type="GO" id="GO:0003676">
    <property type="term" value="F:nucleic acid binding"/>
    <property type="evidence" value="ECO:0007669"/>
    <property type="project" value="InterPro"/>
</dbReference>
<reference evidence="8" key="1">
    <citation type="journal article" date="2023" name="Plant J.">
        <title>The genome of the king protea, Protea cynaroides.</title>
        <authorList>
            <person name="Chang J."/>
            <person name="Duong T.A."/>
            <person name="Schoeman C."/>
            <person name="Ma X."/>
            <person name="Roodt D."/>
            <person name="Barker N."/>
            <person name="Li Z."/>
            <person name="Van de Peer Y."/>
            <person name="Mizrachi E."/>
        </authorList>
    </citation>
    <scope>NUCLEOTIDE SEQUENCE</scope>
    <source>
        <tissue evidence="8">Young leaves</tissue>
    </source>
</reference>
<evidence type="ECO:0000256" key="2">
    <source>
        <dbReference type="ARBA" id="ARBA00022771"/>
    </source>
</evidence>
<evidence type="ECO:0000256" key="1">
    <source>
        <dbReference type="ARBA" id="ARBA00022723"/>
    </source>
</evidence>
<feature type="domain" description="GRF-type" evidence="7">
    <location>
        <begin position="200"/>
        <end position="243"/>
    </location>
</feature>
<feature type="domain" description="CCHC-type" evidence="6">
    <location>
        <begin position="375"/>
        <end position="390"/>
    </location>
</feature>
<comment type="caution">
    <text evidence="8">The sequence shown here is derived from an EMBL/GenBank/DDBJ whole genome shotgun (WGS) entry which is preliminary data.</text>
</comment>
<dbReference type="Proteomes" id="UP001141806">
    <property type="component" value="Unassembled WGS sequence"/>
</dbReference>
<gene>
    <name evidence="8" type="ORF">NE237_000286</name>
</gene>
<feature type="domain" description="CCHC-type" evidence="6">
    <location>
        <begin position="69"/>
        <end position="82"/>
    </location>
</feature>
<dbReference type="Pfam" id="PF00098">
    <property type="entry name" value="zf-CCHC"/>
    <property type="match status" value="4"/>
</dbReference>
<dbReference type="PROSITE" id="PS51999">
    <property type="entry name" value="ZF_GRF"/>
    <property type="match status" value="3"/>
</dbReference>
<dbReference type="GO" id="GO:0008270">
    <property type="term" value="F:zinc ion binding"/>
    <property type="evidence" value="ECO:0007669"/>
    <property type="project" value="UniProtKB-KW"/>
</dbReference>
<dbReference type="Gene3D" id="4.10.60.10">
    <property type="entry name" value="Zinc finger, CCHC-type"/>
    <property type="match status" value="4"/>
</dbReference>
<proteinExistence type="predicted"/>
<dbReference type="PROSITE" id="PS50158">
    <property type="entry name" value="ZF_CCHC"/>
    <property type="match status" value="4"/>
</dbReference>
<evidence type="ECO:0000313" key="9">
    <source>
        <dbReference type="Proteomes" id="UP001141806"/>
    </source>
</evidence>
<dbReference type="InterPro" id="IPR010666">
    <property type="entry name" value="Znf_GRF"/>
</dbReference>
<feature type="compositionally biased region" description="Polar residues" evidence="5">
    <location>
        <begin position="27"/>
        <end position="57"/>
    </location>
</feature>
<dbReference type="SUPFAM" id="SSF57756">
    <property type="entry name" value="Retrovirus zinc finger-like domains"/>
    <property type="match status" value="3"/>
</dbReference>
<dbReference type="SMART" id="SM00343">
    <property type="entry name" value="ZnF_C2HC"/>
    <property type="match status" value="4"/>
</dbReference>
<dbReference type="PANTHER" id="PTHR33680">
    <property type="entry name" value="OS07G0190500 PROTEIN"/>
    <property type="match status" value="1"/>
</dbReference>
<evidence type="ECO:0000256" key="3">
    <source>
        <dbReference type="ARBA" id="ARBA00022833"/>
    </source>
</evidence>
<accession>A0A9Q0QXC3</accession>
<keyword evidence="9" id="KW-1185">Reference proteome</keyword>
<evidence type="ECO:0000259" key="7">
    <source>
        <dbReference type="PROSITE" id="PS51999"/>
    </source>
</evidence>
<name>A0A9Q0QXC3_9MAGN</name>
<feature type="domain" description="GRF-type" evidence="7">
    <location>
        <begin position="266"/>
        <end position="306"/>
    </location>
</feature>
<organism evidence="8 9">
    <name type="scientific">Protea cynaroides</name>
    <dbReference type="NCBI Taxonomy" id="273540"/>
    <lineage>
        <taxon>Eukaryota</taxon>
        <taxon>Viridiplantae</taxon>
        <taxon>Streptophyta</taxon>
        <taxon>Embryophyta</taxon>
        <taxon>Tracheophyta</taxon>
        <taxon>Spermatophyta</taxon>
        <taxon>Magnoliopsida</taxon>
        <taxon>Proteales</taxon>
        <taxon>Proteaceae</taxon>
        <taxon>Protea</taxon>
    </lineage>
</organism>
<feature type="domain" description="GRF-type" evidence="7">
    <location>
        <begin position="104"/>
        <end position="147"/>
    </location>
</feature>
<dbReference type="OrthoDB" id="5418639at2759"/>
<feature type="region of interest" description="Disordered" evidence="5">
    <location>
        <begin position="1"/>
        <end position="57"/>
    </location>
</feature>
<dbReference type="AlphaFoldDB" id="A0A9Q0QXC3"/>
<feature type="domain" description="CCHC-type" evidence="6">
    <location>
        <begin position="409"/>
        <end position="422"/>
    </location>
</feature>
<feature type="region of interest" description="Disordered" evidence="5">
    <location>
        <begin position="347"/>
        <end position="371"/>
    </location>
</feature>
<keyword evidence="2 4" id="KW-0863">Zinc-finger</keyword>
<sequence>MDGETADLASKEREEEGAYTAALKGSKSPSWQQQLSTNSTPLSTKSQGTAKPSIPGNTVLTGGSGGVSCFHCGQLGHWARDCGPLGGGGAERQNTDPSVVEKPCPCGLGTCLVFTANTEKNRGRKFYRCPVREENGGCGFFKWCDDSLGTPISYGAQTKPANFSFQDLQCLVRGGDGGSDGGAERENRLNNDLSVVEKPCPCGSGTCLVLTANTEKNRGRKFYKCPIREENGGCGFFEWCDNSLGTPVSDGAQIKPTNFSLSDLQCPCGAGSCFILTAKTEKNMGQQFYHCPSNQCCGFFKWCNERSPAAGLTMSSSQVYSSLNDTSGKSYDGRSSSSCFKCGQEGHWARDCPKPSSDSSTEVGPRSGGRSSLSCFKCGQEGHWLRDCPKPSYETFTKMGGRSGSSGTCYKCSKPGHWARDCSG</sequence>
<dbReference type="PANTHER" id="PTHR33680:SF1">
    <property type="entry name" value="OS05G0489500 PROTEIN"/>
    <property type="match status" value="1"/>
</dbReference>
<dbReference type="EMBL" id="JAMYWD010000003">
    <property type="protein sequence ID" value="KAJ4975180.1"/>
    <property type="molecule type" value="Genomic_DNA"/>
</dbReference>
<evidence type="ECO:0000259" key="6">
    <source>
        <dbReference type="PROSITE" id="PS50158"/>
    </source>
</evidence>
<evidence type="ECO:0000256" key="5">
    <source>
        <dbReference type="SAM" id="MobiDB-lite"/>
    </source>
</evidence>